<comment type="caution">
    <text evidence="4">The sequence shown here is derived from an EMBL/GenBank/DDBJ whole genome shotgun (WGS) entry which is preliminary data.</text>
</comment>
<evidence type="ECO:0000313" key="5">
    <source>
        <dbReference type="Proteomes" id="UP000824247"/>
    </source>
</evidence>
<dbReference type="EMBL" id="JAHLFM010000001">
    <property type="protein sequence ID" value="MBU3830536.1"/>
    <property type="molecule type" value="Genomic_DNA"/>
</dbReference>
<dbReference type="Proteomes" id="UP000824247">
    <property type="component" value="Unassembled WGS sequence"/>
</dbReference>
<feature type="domain" description="ABC transporter" evidence="3">
    <location>
        <begin position="11"/>
        <end position="249"/>
    </location>
</feature>
<feature type="domain" description="ABC transporter" evidence="3">
    <location>
        <begin position="289"/>
        <end position="536"/>
    </location>
</feature>
<dbReference type="AlphaFoldDB" id="A0A9E2KVJ2"/>
<reference evidence="4" key="2">
    <citation type="submission" date="2021-04" db="EMBL/GenBank/DDBJ databases">
        <authorList>
            <person name="Gilroy R."/>
        </authorList>
    </citation>
    <scope>NUCLEOTIDE SEQUENCE</scope>
    <source>
        <strain evidence="4">A5-1222</strain>
    </source>
</reference>
<evidence type="ECO:0000256" key="1">
    <source>
        <dbReference type="ARBA" id="ARBA00022741"/>
    </source>
</evidence>
<evidence type="ECO:0000256" key="2">
    <source>
        <dbReference type="ARBA" id="ARBA00022840"/>
    </source>
</evidence>
<dbReference type="InterPro" id="IPR003593">
    <property type="entry name" value="AAA+_ATPase"/>
</dbReference>
<dbReference type="SMART" id="SM00382">
    <property type="entry name" value="AAA"/>
    <property type="match status" value="1"/>
</dbReference>
<keyword evidence="2 4" id="KW-0067">ATP-binding</keyword>
<dbReference type="SUPFAM" id="SSF52540">
    <property type="entry name" value="P-loop containing nucleoside triphosphate hydrolases"/>
    <property type="match status" value="2"/>
</dbReference>
<reference evidence="4" key="1">
    <citation type="journal article" date="2021" name="PeerJ">
        <title>Extensive microbial diversity within the chicken gut microbiome revealed by metagenomics and culture.</title>
        <authorList>
            <person name="Gilroy R."/>
            <person name="Ravi A."/>
            <person name="Getino M."/>
            <person name="Pursley I."/>
            <person name="Horton D.L."/>
            <person name="Alikhan N.F."/>
            <person name="Baker D."/>
            <person name="Gharbi K."/>
            <person name="Hall N."/>
            <person name="Watson M."/>
            <person name="Adriaenssens E.M."/>
            <person name="Foster-Nyarko E."/>
            <person name="Jarju S."/>
            <person name="Secka A."/>
            <person name="Antonio M."/>
            <person name="Oren A."/>
            <person name="Chaudhuri R.R."/>
            <person name="La Ragione R."/>
            <person name="Hildebrand F."/>
            <person name="Pallen M.J."/>
        </authorList>
    </citation>
    <scope>NUCLEOTIDE SEQUENCE</scope>
    <source>
        <strain evidence="4">A5-1222</strain>
    </source>
</reference>
<dbReference type="InterPro" id="IPR003439">
    <property type="entry name" value="ABC_transporter-like_ATP-bd"/>
</dbReference>
<sequence length="536" mass="60126">MDKITDNQYAIEVIDVTKTFLNKKVIANDKVCLRVKHNEVHAIIGENGAGKSTLMSMLFGIYAPDSGVIKINGEQVNFTSAKDADRYKLGMVHQHFKLVDEFTVLENIILGSEDSKILGIIPINKIKKKLNALIKLYDFKLNLNKKVKELTVGQQQKTEILKLLYRDSNILIFDEPTAVLSQDEIKSFLKMIKKFQEEGKTVIIISHKLSEIREVANRATVIRRGKYIGEFNVADKSIEEIAEMMVGKKIVPVMNKYEDLSNNPVSLEVVNLDIYKLWKKTNTSTSIIEKIKNKFDKNNDSFDETTNDKINFNIRKGEIFAIAGVEGNGQSELALALVGMLPNGNASIKLNGIELNKKSINKRIKLGISSVPEDRHKHGLVLDMSVAKNTVLDQIENKPFSKFGILNSYSINKHATDIIQKYDVRGTTRGTTASRLLSGGNQQKLIIGREIEKDHNLLILVQPTRGMDLGAINFIHEQILNEKKAGKSILLISYELDEILSLADRIAVMQNGKILDVDIAPNMTKQRIGQLMAGKE</sequence>
<protein>
    <submittedName>
        <fullName evidence="4">ABC transporter ATP-binding protein</fullName>
    </submittedName>
</protein>
<evidence type="ECO:0000259" key="3">
    <source>
        <dbReference type="PROSITE" id="PS50893"/>
    </source>
</evidence>
<dbReference type="CDD" id="cd03215">
    <property type="entry name" value="ABC_Carb_Monos_II"/>
    <property type="match status" value="1"/>
</dbReference>
<evidence type="ECO:0000313" key="4">
    <source>
        <dbReference type="EMBL" id="MBU3830536.1"/>
    </source>
</evidence>
<gene>
    <name evidence="4" type="ORF">H9897_00020</name>
</gene>
<name>A0A9E2KVJ2_9BACT</name>
<dbReference type="GO" id="GO:0016887">
    <property type="term" value="F:ATP hydrolysis activity"/>
    <property type="evidence" value="ECO:0007669"/>
    <property type="project" value="InterPro"/>
</dbReference>
<dbReference type="InterPro" id="IPR027417">
    <property type="entry name" value="P-loop_NTPase"/>
</dbReference>
<dbReference type="Gene3D" id="3.40.50.300">
    <property type="entry name" value="P-loop containing nucleotide triphosphate hydrolases"/>
    <property type="match status" value="2"/>
</dbReference>
<dbReference type="PANTHER" id="PTHR43790:SF4">
    <property type="entry name" value="GUANOSINE IMPORT ATP-BINDING PROTEIN NUPO"/>
    <property type="match status" value="1"/>
</dbReference>
<keyword evidence="1" id="KW-0547">Nucleotide-binding</keyword>
<dbReference type="InterPro" id="IPR050107">
    <property type="entry name" value="ABC_carbohydrate_import_ATPase"/>
</dbReference>
<dbReference type="PROSITE" id="PS00211">
    <property type="entry name" value="ABC_TRANSPORTER_1"/>
    <property type="match status" value="1"/>
</dbReference>
<dbReference type="PANTHER" id="PTHR43790">
    <property type="entry name" value="CARBOHYDRATE TRANSPORT ATP-BINDING PROTEIN MG119-RELATED"/>
    <property type="match status" value="1"/>
</dbReference>
<proteinExistence type="predicted"/>
<organism evidence="4 5">
    <name type="scientific">Candidatus Ureaplasma intestinipullorum</name>
    <dbReference type="NCBI Taxonomy" id="2838770"/>
    <lineage>
        <taxon>Bacteria</taxon>
        <taxon>Bacillati</taxon>
        <taxon>Mycoplasmatota</taxon>
        <taxon>Mycoplasmoidales</taxon>
        <taxon>Mycoplasmoidaceae</taxon>
        <taxon>Ureaplasma</taxon>
    </lineage>
</organism>
<dbReference type="Pfam" id="PF00005">
    <property type="entry name" value="ABC_tran"/>
    <property type="match status" value="2"/>
</dbReference>
<dbReference type="PROSITE" id="PS50893">
    <property type="entry name" value="ABC_TRANSPORTER_2"/>
    <property type="match status" value="2"/>
</dbReference>
<accession>A0A9E2KVJ2</accession>
<dbReference type="CDD" id="cd03216">
    <property type="entry name" value="ABC_Carb_Monos_I"/>
    <property type="match status" value="1"/>
</dbReference>
<dbReference type="GO" id="GO:0005524">
    <property type="term" value="F:ATP binding"/>
    <property type="evidence" value="ECO:0007669"/>
    <property type="project" value="UniProtKB-KW"/>
</dbReference>
<dbReference type="InterPro" id="IPR017871">
    <property type="entry name" value="ABC_transporter-like_CS"/>
</dbReference>